<evidence type="ECO:0000313" key="5">
    <source>
        <dbReference type="EMBL" id="AZT89448.1"/>
    </source>
</evidence>
<dbReference type="InterPro" id="IPR050669">
    <property type="entry name" value="Hemerythrin"/>
</dbReference>
<sequence length="138" mass="16622">MSQIEWKEQYTLGDEGFDEDIKKIVERMNKILHAYEQPESQKDVLEELRFLGNNLAISFSRQEYRMKKYLYPPYFSHKREHDSFLEKYKKYREEAGKEGELVAAVMKIRGIIEEWLENHVIVEDKKLVAFLKKKEQGM</sequence>
<proteinExistence type="inferred from homology"/>
<keyword evidence="6" id="KW-1185">Reference proteome</keyword>
<dbReference type="InterPro" id="IPR012827">
    <property type="entry name" value="Hemerythrin_metal-bd"/>
</dbReference>
<dbReference type="EMBL" id="CP034791">
    <property type="protein sequence ID" value="AZT89448.1"/>
    <property type="molecule type" value="Genomic_DNA"/>
</dbReference>
<reference evidence="5 6" key="1">
    <citation type="submission" date="2018-12" db="EMBL/GenBank/DDBJ databases">
        <title>Genome sequence from the cellulolytic species, Caldicellulosiruptor changbaiensis.</title>
        <authorList>
            <person name="Blumer-Schuette S.E."/>
            <person name="Mendoza C."/>
        </authorList>
    </citation>
    <scope>NUCLEOTIDE SEQUENCE [LARGE SCALE GENOMIC DNA]</scope>
    <source>
        <strain evidence="5 6">CBS-Z</strain>
    </source>
</reference>
<dbReference type="SUPFAM" id="SSF47188">
    <property type="entry name" value="Hemerythrin-like"/>
    <property type="match status" value="1"/>
</dbReference>
<dbReference type="Gene3D" id="1.20.120.50">
    <property type="entry name" value="Hemerythrin-like"/>
    <property type="match status" value="1"/>
</dbReference>
<evidence type="ECO:0000256" key="2">
    <source>
        <dbReference type="ARBA" id="ARBA00022723"/>
    </source>
</evidence>
<organism evidence="5 6">
    <name type="scientific">Caldicellulosiruptor changbaiensis</name>
    <dbReference type="NCBI Taxonomy" id="1222016"/>
    <lineage>
        <taxon>Bacteria</taxon>
        <taxon>Bacillati</taxon>
        <taxon>Bacillota</taxon>
        <taxon>Bacillota incertae sedis</taxon>
        <taxon>Caldicellulosiruptorales</taxon>
        <taxon>Caldicellulosiruptoraceae</taxon>
        <taxon>Caldicellulosiruptor</taxon>
    </lineage>
</organism>
<dbReference type="Pfam" id="PF01814">
    <property type="entry name" value="Hemerythrin"/>
    <property type="match status" value="1"/>
</dbReference>
<dbReference type="RefSeq" id="WP_127351076.1">
    <property type="nucleotide sequence ID" value="NZ_CP034791.1"/>
</dbReference>
<dbReference type="PANTHER" id="PTHR37164:SF1">
    <property type="entry name" value="BACTERIOHEMERYTHRIN"/>
    <property type="match status" value="1"/>
</dbReference>
<dbReference type="AlphaFoldDB" id="A0A3T0D2M1"/>
<comment type="similarity">
    <text evidence="1">Belongs to the hemerythrin family.</text>
</comment>
<gene>
    <name evidence="5" type="ORF">ELD05_01450</name>
</gene>
<accession>A0A3T0D2M1</accession>
<dbReference type="Proteomes" id="UP000282930">
    <property type="component" value="Chromosome"/>
</dbReference>
<keyword evidence="3" id="KW-0408">Iron</keyword>
<protein>
    <submittedName>
        <fullName evidence="5">Hemerythrin</fullName>
    </submittedName>
</protein>
<dbReference type="NCBIfam" id="TIGR02481">
    <property type="entry name" value="hemeryth_dom"/>
    <property type="match status" value="1"/>
</dbReference>
<evidence type="ECO:0000259" key="4">
    <source>
        <dbReference type="Pfam" id="PF01814"/>
    </source>
</evidence>
<evidence type="ECO:0000256" key="1">
    <source>
        <dbReference type="ARBA" id="ARBA00010587"/>
    </source>
</evidence>
<name>A0A3T0D2M1_9FIRM</name>
<evidence type="ECO:0000313" key="6">
    <source>
        <dbReference type="Proteomes" id="UP000282930"/>
    </source>
</evidence>
<evidence type="ECO:0000256" key="3">
    <source>
        <dbReference type="ARBA" id="ARBA00023004"/>
    </source>
</evidence>
<keyword evidence="2" id="KW-0479">Metal-binding</keyword>
<dbReference type="PANTHER" id="PTHR37164">
    <property type="entry name" value="BACTERIOHEMERYTHRIN"/>
    <property type="match status" value="1"/>
</dbReference>
<dbReference type="KEGG" id="ccha:ELD05_01450"/>
<dbReference type="CDD" id="cd12107">
    <property type="entry name" value="Hemerythrin"/>
    <property type="match status" value="1"/>
</dbReference>
<dbReference type="InterPro" id="IPR035938">
    <property type="entry name" value="Hemerythrin-like_sf"/>
</dbReference>
<dbReference type="InterPro" id="IPR012312">
    <property type="entry name" value="Hemerythrin-like"/>
</dbReference>
<feature type="domain" description="Hemerythrin-like" evidence="4">
    <location>
        <begin position="20"/>
        <end position="130"/>
    </location>
</feature>
<dbReference type="GO" id="GO:0046872">
    <property type="term" value="F:metal ion binding"/>
    <property type="evidence" value="ECO:0007669"/>
    <property type="project" value="UniProtKB-KW"/>
</dbReference>